<dbReference type="EMBL" id="CP011267">
    <property type="protein sequence ID" value="AKG91564.1"/>
    <property type="molecule type" value="Genomic_DNA"/>
</dbReference>
<evidence type="ECO:0000313" key="2">
    <source>
        <dbReference type="EMBL" id="AKG91564.1"/>
    </source>
</evidence>
<dbReference type="GO" id="GO:0005737">
    <property type="term" value="C:cytoplasm"/>
    <property type="evidence" value="ECO:0007669"/>
    <property type="project" value="TreeGrafter"/>
</dbReference>
<accession>A0A0F7IDM0</accession>
<dbReference type="OrthoDB" id="15051at2157"/>
<proteinExistence type="predicted"/>
<dbReference type="GeneID" id="24803694"/>
<dbReference type="InterPro" id="IPR007064">
    <property type="entry name" value="Nmd3_N"/>
</dbReference>
<evidence type="ECO:0000313" key="3">
    <source>
        <dbReference type="Proteomes" id="UP000034723"/>
    </source>
</evidence>
<dbReference type="HOGENOM" id="CLU_065087_0_0_2"/>
<dbReference type="PANTHER" id="PTHR12746:SF2">
    <property type="entry name" value="60S RIBOSOMAL EXPORT PROTEIN NMD3"/>
    <property type="match status" value="1"/>
</dbReference>
<keyword evidence="3" id="KW-1185">Reference proteome</keyword>
<dbReference type="PANTHER" id="PTHR12746">
    <property type="entry name" value="NONSENSE-MEDIATED MRNA DECAY PROTEIN 3"/>
    <property type="match status" value="1"/>
</dbReference>
<dbReference type="Pfam" id="PF04981">
    <property type="entry name" value="NMD3"/>
    <property type="match status" value="1"/>
</dbReference>
<evidence type="ECO:0000259" key="1">
    <source>
        <dbReference type="Pfam" id="PF04981"/>
    </source>
</evidence>
<reference evidence="2 3" key="1">
    <citation type="submission" date="2015-04" db="EMBL/GenBank/DDBJ databases">
        <title>The complete genome sequence of the hyperthermophilic, obligate iron-reducing archaeon Geoglobus ahangari strain 234T.</title>
        <authorList>
            <person name="Manzella M.P."/>
            <person name="Holmes D.E."/>
            <person name="Rocheleau J.M."/>
            <person name="Chung A."/>
            <person name="Reguera G."/>
            <person name="Kashefi K."/>
        </authorList>
    </citation>
    <scope>NUCLEOTIDE SEQUENCE [LARGE SCALE GENOMIC DNA]</scope>
    <source>
        <strain evidence="2 3">234</strain>
    </source>
</reference>
<dbReference type="KEGG" id="gah:GAH_01120"/>
<dbReference type="InParanoid" id="A0A0F7IDM0"/>
<feature type="domain" description="Nmd3 N-terminal" evidence="1">
    <location>
        <begin position="3"/>
        <end position="226"/>
    </location>
</feature>
<dbReference type="STRING" id="113653.GAH_01120"/>
<sequence length="333" mass="38120">MKCASCGRESEYPVCGRCLSARIIPVDVPPVVEVTRCSRCGEYRLDRWRATSLEEAVEYHLSKGVRVHEELHVDEIDFEPVGEEIGRYVFRLSGMLRDHPYSYETFFEVRVRKIACERCSRQAGGYYEAIIQIRASNRSLKDEELETISEMIAGSVEREHSNPRAFISKIEERREGVDVYIGDKRLAQKIARNIARAFGAEMKESSKIAGREDGRDFYRFTYLVRLPEYFVGDIVEDGGADVIVTSVEKRKGYDVMTGKPVNLRNPRVVARGSDLLESYVLSMDESTVEILDPYSYEPVTVAKPDFRFRAGDRVFVAKAGERYIVVHESLVRR</sequence>
<organism evidence="2 3">
    <name type="scientific">Geoglobus ahangari</name>
    <dbReference type="NCBI Taxonomy" id="113653"/>
    <lineage>
        <taxon>Archaea</taxon>
        <taxon>Methanobacteriati</taxon>
        <taxon>Methanobacteriota</taxon>
        <taxon>Archaeoglobi</taxon>
        <taxon>Archaeoglobales</taxon>
        <taxon>Archaeoglobaceae</taxon>
        <taxon>Geoglobus</taxon>
    </lineage>
</organism>
<dbReference type="RefSeq" id="WP_048095209.1">
    <property type="nucleotide sequence ID" value="NZ_CP011267.1"/>
</dbReference>
<dbReference type="InterPro" id="IPR039768">
    <property type="entry name" value="Nmd3"/>
</dbReference>
<dbReference type="GO" id="GO:0043023">
    <property type="term" value="F:ribosomal large subunit binding"/>
    <property type="evidence" value="ECO:0007669"/>
    <property type="project" value="InterPro"/>
</dbReference>
<protein>
    <submittedName>
        <fullName evidence="2">NMD protein affecting ribosome stability and mRNA decay</fullName>
    </submittedName>
</protein>
<dbReference type="Proteomes" id="UP000034723">
    <property type="component" value="Chromosome"/>
</dbReference>
<dbReference type="FunCoup" id="A0A0F7IDM0">
    <property type="interactions" value="2"/>
</dbReference>
<gene>
    <name evidence="2" type="ORF">GAH_01120</name>
</gene>
<dbReference type="AlphaFoldDB" id="A0A0F7IDM0"/>
<name>A0A0F7IDM0_9EURY</name>